<sequence length="151" mass="17428">MILARDESIIVMQEREWDYDLILEGEDCDEDEGDAFEDEEARLKRMRAQTRMAKDRANAQKNRMRLKRQIQRRVRMANAELQEARTSMEKGREQIASLTKALCLESSLYDASSFNSELLLPEFALLSGDGLTDCPTSKHVTFNTELVVYTD</sequence>
<dbReference type="EMBL" id="HBEK01022697">
    <property type="protein sequence ID" value="CAD8402462.1"/>
    <property type="molecule type" value="Transcribed_RNA"/>
</dbReference>
<accession>A0A7S0G6U5</accession>
<organism evidence="2">
    <name type="scientific">Rhodosorus marinus</name>
    <dbReference type="NCBI Taxonomy" id="101924"/>
    <lineage>
        <taxon>Eukaryota</taxon>
        <taxon>Rhodophyta</taxon>
        <taxon>Stylonematophyceae</taxon>
        <taxon>Stylonematales</taxon>
        <taxon>Stylonemataceae</taxon>
        <taxon>Rhodosorus</taxon>
    </lineage>
</organism>
<reference evidence="2" key="1">
    <citation type="submission" date="2021-01" db="EMBL/GenBank/DDBJ databases">
        <authorList>
            <person name="Corre E."/>
            <person name="Pelletier E."/>
            <person name="Niang G."/>
            <person name="Scheremetjew M."/>
            <person name="Finn R."/>
            <person name="Kale V."/>
            <person name="Holt S."/>
            <person name="Cochrane G."/>
            <person name="Meng A."/>
            <person name="Brown T."/>
            <person name="Cohen L."/>
        </authorList>
    </citation>
    <scope>NUCLEOTIDE SEQUENCE</scope>
    <source>
        <strain evidence="2">UTEX LB 2760</strain>
    </source>
</reference>
<gene>
    <name evidence="2" type="ORF">RMAR0315_LOCUS12467</name>
</gene>
<evidence type="ECO:0000256" key="1">
    <source>
        <dbReference type="SAM" id="Coils"/>
    </source>
</evidence>
<name>A0A7S0G6U5_9RHOD</name>
<feature type="coiled-coil region" evidence="1">
    <location>
        <begin position="36"/>
        <end position="101"/>
    </location>
</feature>
<evidence type="ECO:0000313" key="2">
    <source>
        <dbReference type="EMBL" id="CAD8402462.1"/>
    </source>
</evidence>
<dbReference type="AlphaFoldDB" id="A0A7S0G6U5"/>
<keyword evidence="1" id="KW-0175">Coiled coil</keyword>
<protein>
    <submittedName>
        <fullName evidence="2">Uncharacterized protein</fullName>
    </submittedName>
</protein>
<proteinExistence type="predicted"/>